<reference evidence="1" key="1">
    <citation type="submission" date="2018-02" db="EMBL/GenBank/DDBJ databases">
        <title>Rhizophora mucronata_Transcriptome.</title>
        <authorList>
            <person name="Meera S.P."/>
            <person name="Sreeshan A."/>
            <person name="Augustine A."/>
        </authorList>
    </citation>
    <scope>NUCLEOTIDE SEQUENCE</scope>
    <source>
        <tissue evidence="1">Leaf</tissue>
    </source>
</reference>
<evidence type="ECO:0000313" key="1">
    <source>
        <dbReference type="EMBL" id="MBW87448.1"/>
    </source>
</evidence>
<dbReference type="EMBL" id="GGEC01006965">
    <property type="protein sequence ID" value="MBW87448.1"/>
    <property type="molecule type" value="Transcribed_RNA"/>
</dbReference>
<accession>A0A2P2J1W5</accession>
<organism evidence="1">
    <name type="scientific">Rhizophora mucronata</name>
    <name type="common">Asiatic mangrove</name>
    <dbReference type="NCBI Taxonomy" id="61149"/>
    <lineage>
        <taxon>Eukaryota</taxon>
        <taxon>Viridiplantae</taxon>
        <taxon>Streptophyta</taxon>
        <taxon>Embryophyta</taxon>
        <taxon>Tracheophyta</taxon>
        <taxon>Spermatophyta</taxon>
        <taxon>Magnoliopsida</taxon>
        <taxon>eudicotyledons</taxon>
        <taxon>Gunneridae</taxon>
        <taxon>Pentapetalae</taxon>
        <taxon>rosids</taxon>
        <taxon>fabids</taxon>
        <taxon>Malpighiales</taxon>
        <taxon>Rhizophoraceae</taxon>
        <taxon>Rhizophora</taxon>
    </lineage>
</organism>
<sequence>MSLSLLYVHFSSHKSFFRLN</sequence>
<proteinExistence type="predicted"/>
<name>A0A2P2J1W5_RHIMU</name>
<dbReference type="AlphaFoldDB" id="A0A2P2J1W5"/>
<protein>
    <submittedName>
        <fullName evidence="1">Uncharacterized protein</fullName>
    </submittedName>
</protein>